<reference evidence="2 3" key="1">
    <citation type="journal article" date="2016" name="Proc. Natl. Acad. Sci. U.S.A.">
        <title>Comparative genomics of biotechnologically important yeasts.</title>
        <authorList>
            <person name="Riley R."/>
            <person name="Haridas S."/>
            <person name="Wolfe K.H."/>
            <person name="Lopes M.R."/>
            <person name="Hittinger C.T."/>
            <person name="Goeker M."/>
            <person name="Salamov A.A."/>
            <person name="Wisecaver J.H."/>
            <person name="Long T.M."/>
            <person name="Calvey C.H."/>
            <person name="Aerts A.L."/>
            <person name="Barry K.W."/>
            <person name="Choi C."/>
            <person name="Clum A."/>
            <person name="Coughlan A.Y."/>
            <person name="Deshpande S."/>
            <person name="Douglass A.P."/>
            <person name="Hanson S.J."/>
            <person name="Klenk H.-P."/>
            <person name="LaButti K.M."/>
            <person name="Lapidus A."/>
            <person name="Lindquist E.A."/>
            <person name="Lipzen A.M."/>
            <person name="Meier-Kolthoff J.P."/>
            <person name="Ohm R.A."/>
            <person name="Otillar R.P."/>
            <person name="Pangilinan J.L."/>
            <person name="Peng Y."/>
            <person name="Rokas A."/>
            <person name="Rosa C.A."/>
            <person name="Scheuner C."/>
            <person name="Sibirny A.A."/>
            <person name="Slot J.C."/>
            <person name="Stielow J.B."/>
            <person name="Sun H."/>
            <person name="Kurtzman C.P."/>
            <person name="Blackwell M."/>
            <person name="Grigoriev I.V."/>
            <person name="Jeffries T.W."/>
        </authorList>
    </citation>
    <scope>NUCLEOTIDE SEQUENCE [LARGE SCALE GENOMIC DNA]</scope>
    <source>
        <strain evidence="2 3">NRRL Y-2026</strain>
    </source>
</reference>
<dbReference type="PANTHER" id="PTHR40375">
    <property type="entry name" value="SPORULATION-SPECIFIC PROTEIN 22"/>
    <property type="match status" value="1"/>
</dbReference>
<dbReference type="AlphaFoldDB" id="A0A1E3NP34"/>
<evidence type="ECO:0008006" key="4">
    <source>
        <dbReference type="Google" id="ProtNLM"/>
    </source>
</evidence>
<organism evidence="2 3">
    <name type="scientific">Pichia membranifaciens NRRL Y-2026</name>
    <dbReference type="NCBI Taxonomy" id="763406"/>
    <lineage>
        <taxon>Eukaryota</taxon>
        <taxon>Fungi</taxon>
        <taxon>Dikarya</taxon>
        <taxon>Ascomycota</taxon>
        <taxon>Saccharomycotina</taxon>
        <taxon>Pichiomycetes</taxon>
        <taxon>Pichiales</taxon>
        <taxon>Pichiaceae</taxon>
        <taxon>Pichia</taxon>
    </lineage>
</organism>
<evidence type="ECO:0000256" key="1">
    <source>
        <dbReference type="ARBA" id="ARBA00023254"/>
    </source>
</evidence>
<name>A0A1E3NP34_9ASCO</name>
<dbReference type="Proteomes" id="UP000094455">
    <property type="component" value="Unassembled WGS sequence"/>
</dbReference>
<dbReference type="InterPro" id="IPR039057">
    <property type="entry name" value="Spo22/ZIP4"/>
</dbReference>
<dbReference type="GO" id="GO:0090173">
    <property type="term" value="P:regulation of synaptonemal complex assembly"/>
    <property type="evidence" value="ECO:0007669"/>
    <property type="project" value="InterPro"/>
</dbReference>
<dbReference type="Pfam" id="PF08631">
    <property type="entry name" value="SPO22"/>
    <property type="match status" value="1"/>
</dbReference>
<dbReference type="STRING" id="763406.A0A1E3NP34"/>
<keyword evidence="3" id="KW-1185">Reference proteome</keyword>
<dbReference type="PANTHER" id="PTHR40375:SF2">
    <property type="entry name" value="SPORULATION-SPECIFIC PROTEIN 22"/>
    <property type="match status" value="1"/>
</dbReference>
<evidence type="ECO:0000313" key="2">
    <source>
        <dbReference type="EMBL" id="ODQ47855.1"/>
    </source>
</evidence>
<dbReference type="RefSeq" id="XP_019018968.1">
    <property type="nucleotide sequence ID" value="XM_019159718.1"/>
</dbReference>
<dbReference type="GeneID" id="30176405"/>
<protein>
    <recommendedName>
        <fullName evidence="4">Protein ZIP4 homolog</fullName>
    </recommendedName>
</protein>
<sequence>MQAPEISLKVVSTLTELIASCETNIKILSGISESDDATFDLACIQNRLNSLIPMLESTEKVIRMEYLPLLSKSKEKLSPSIKKILPSLEEVSLNFWNALNIKQKESEEPEEDGSTVKTWKLEFKKMMSLKYFVSLLLSLFALLNFLNDKVKIRKTGKQVKKYVESLCAYYDNNKLGKEEKNKYETLKVEFLIMDMQSSLLSKNISMAKFYEHKANILDRCSAMKPGNVFSICRTLYNEGLRLYKEEQYHDSHYFLQKCYLILEKMDTFKDPSVESEIKVSTLIMLSKCCMKMNSKESFTEASKLLKLLQLNENEKIETLQLQIELIDYQKLANNDAEDLIMKTVIKICSKTEILKQVMVVLNAYSSKCPTTAKNCLFYVFTNKIDFENPKFREVIESYLISLIWIITSQLKTENSSEKLNAVKTILEVGNRKLRFELSIDSANCLVIMLWSMGRKNMKEENYQEAMSWFECCFVSLLNRSKESQQDTIGKIQRSILHCCLKMHDTGTFENTLRDMNDLSRKNPITLYYRFVNMLENHGTEIDDDTAHEILTALSRCNDLKTINMLALCVVESKNYLDSNCHDRDKPFLDEPLKHAVSKLLNKCNNIDTKNSEYLVLVAMRASVYIFGKRLENGLKKDETEKMSLENVEMIEKSVDQFLCYAKVNREGSHIKDINNDIEWFSSTCFNCGLLLLENNIFDTRGVKLFEATIRLIELFNESDDKNNDRFLKWKCKSIIFLSFCEREQIRQGGNNVKQKWNAIRVMNQQVVEQISLIHKDNDYKDIMLQGLYLINESLINCNEWTSLIKRIKDMNEYGKNHTEDNQQIDAMVENIFNWIPDGDAEQRGGMIRVIETIFAERGFKNEFAVRTRMLFRWLHLMLTKMTENVAFEDQQLCYIRMFRDILAETPTDGADRLKDYEIEWLAGVCWNKGIETILRCKAAIEAADVEDVGMDDSYADEDKEFFIAAVADPANSMLGGKGLPWCEIAIEITVPGSCNALECRTCSRS</sequence>
<gene>
    <name evidence="2" type="ORF">PICMEDRAFT_10803</name>
</gene>
<dbReference type="OrthoDB" id="3995209at2759"/>
<accession>A0A1E3NP34</accession>
<dbReference type="EMBL" id="KV454002">
    <property type="protein sequence ID" value="ODQ47855.1"/>
    <property type="molecule type" value="Genomic_DNA"/>
</dbReference>
<evidence type="ECO:0000313" key="3">
    <source>
        <dbReference type="Proteomes" id="UP000094455"/>
    </source>
</evidence>
<dbReference type="InterPro" id="IPR013940">
    <property type="entry name" value="Spo22/ZIP4/TEX11"/>
</dbReference>
<keyword evidence="1" id="KW-0469">Meiosis</keyword>
<proteinExistence type="predicted"/>
<dbReference type="GO" id="GO:0051321">
    <property type="term" value="P:meiotic cell cycle"/>
    <property type="evidence" value="ECO:0007669"/>
    <property type="project" value="UniProtKB-KW"/>
</dbReference>